<feature type="transmembrane region" description="Helical" evidence="1">
    <location>
        <begin position="117"/>
        <end position="144"/>
    </location>
</feature>
<reference evidence="2 3" key="1">
    <citation type="journal article" date="2023" name="Int. J. Syst. Evol. Microbiol.">
        <title>Streptococcus sciuri sp. nov., Staphylococcus marylandisciuri sp. nov. and Staphylococcus americanisciuri sp. nov., isolated from faeces of eastern grey squirrel (Sciurus carolinensis).</title>
        <authorList>
            <person name="Volokhov D.V."/>
            <person name="Zagorodnyaya T.A."/>
            <person name="Furtak V.A."/>
            <person name="Nattanmai G."/>
            <person name="Randall L."/>
            <person name="Jose S."/>
            <person name="Gao Y."/>
            <person name="Eisenberg T."/>
            <person name="Delmonte P."/>
            <person name="Blom J."/>
            <person name="Mitchell K.K."/>
        </authorList>
    </citation>
    <scope>NUCLEOTIDE SEQUENCE [LARGE SCALE GENOMIC DNA]</scope>
    <source>
        <strain evidence="2 3">SQ9-PEA</strain>
    </source>
</reference>
<protein>
    <submittedName>
        <fullName evidence="2">ABC transporter permease</fullName>
    </submittedName>
</protein>
<name>A0ABT2F9W7_9STRE</name>
<feature type="transmembrane region" description="Helical" evidence="1">
    <location>
        <begin position="251"/>
        <end position="274"/>
    </location>
</feature>
<feature type="transmembrane region" description="Helical" evidence="1">
    <location>
        <begin position="315"/>
        <end position="335"/>
    </location>
</feature>
<dbReference type="RefSeq" id="WP_259139006.1">
    <property type="nucleotide sequence ID" value="NZ_JANUXX010000007.1"/>
</dbReference>
<keyword evidence="3" id="KW-1185">Reference proteome</keyword>
<evidence type="ECO:0000256" key="1">
    <source>
        <dbReference type="SAM" id="Phobius"/>
    </source>
</evidence>
<sequence length="529" mass="60385">MKWSMIWELVKVNILYSNSAYLANIRKRQKKKQKARFSVAKEMIRNQVFFMLMMTIFFSCFLLMADYKHYPYLLGHQIVILVVLAFLTSFSAMYSVFYESDDTKNYVPLPIKPTELFVAKVLASLGLSLVYLLPILILFCFAYWQMTSRFWFILLGILNFFVLSVTVLSLSLLATSLIGRYIVRSRHKKFISTILTSIVSFGSIILLLYINGTNAQVTDGNGLAHMIPLPYFRGFVDIVLAPLSSESLLNYWFAIGLTVLLIVVLVTIVMPNYYRDTLYAQVSPSKKQPKEKVRKTSSHHQMIRHHLSTLNHGSLLVQTYSVPFIMIFSSFGGILRFSKSFSSDYFGVAFLVGVMLGFLLTQITSILGVGLSLEKGNYTYLRTLPFSFKGFIKQKFWVLYGVQVLPVTLLLFLVAFILRMSPILFVSLVLGILSSSLLQGQLIYRNDYRHLSLNWQNVNQLFSRGNSQLLTAFFFFSELILGIVLIILAFAVSVNTSPIVTSSVILIMSTILMLVLQLFINHIFWKKVN</sequence>
<feature type="transmembrane region" description="Helical" evidence="1">
    <location>
        <begin position="397"/>
        <end position="417"/>
    </location>
</feature>
<evidence type="ECO:0000313" key="2">
    <source>
        <dbReference type="EMBL" id="MCS4488625.1"/>
    </source>
</evidence>
<feature type="transmembrane region" description="Helical" evidence="1">
    <location>
        <begin position="6"/>
        <end position="25"/>
    </location>
</feature>
<comment type="caution">
    <text evidence="2">The sequence shown here is derived from an EMBL/GenBank/DDBJ whole genome shotgun (WGS) entry which is preliminary data.</text>
</comment>
<feature type="transmembrane region" description="Helical" evidence="1">
    <location>
        <begin position="150"/>
        <end position="178"/>
    </location>
</feature>
<feature type="transmembrane region" description="Helical" evidence="1">
    <location>
        <begin position="347"/>
        <end position="373"/>
    </location>
</feature>
<proteinExistence type="predicted"/>
<keyword evidence="1" id="KW-0472">Membrane</keyword>
<feature type="transmembrane region" description="Helical" evidence="1">
    <location>
        <begin position="77"/>
        <end position="97"/>
    </location>
</feature>
<evidence type="ECO:0000313" key="3">
    <source>
        <dbReference type="Proteomes" id="UP001206548"/>
    </source>
</evidence>
<dbReference type="Proteomes" id="UP001206548">
    <property type="component" value="Unassembled WGS sequence"/>
</dbReference>
<accession>A0ABT2F9W7</accession>
<keyword evidence="1" id="KW-1133">Transmembrane helix</keyword>
<gene>
    <name evidence="2" type="ORF">NXS10_06610</name>
</gene>
<feature type="transmembrane region" description="Helical" evidence="1">
    <location>
        <begin position="46"/>
        <end position="65"/>
    </location>
</feature>
<dbReference type="EMBL" id="JANUXX010000007">
    <property type="protein sequence ID" value="MCS4488625.1"/>
    <property type="molecule type" value="Genomic_DNA"/>
</dbReference>
<keyword evidence="1" id="KW-0812">Transmembrane</keyword>
<feature type="transmembrane region" description="Helical" evidence="1">
    <location>
        <begin position="499"/>
        <end position="520"/>
    </location>
</feature>
<feature type="transmembrane region" description="Helical" evidence="1">
    <location>
        <begin position="423"/>
        <end position="444"/>
    </location>
</feature>
<feature type="transmembrane region" description="Helical" evidence="1">
    <location>
        <begin position="190"/>
        <end position="210"/>
    </location>
</feature>
<feature type="transmembrane region" description="Helical" evidence="1">
    <location>
        <begin position="469"/>
        <end position="493"/>
    </location>
</feature>
<organism evidence="2 3">
    <name type="scientific">Streptococcus sciuri</name>
    <dbReference type="NCBI Taxonomy" id="2973939"/>
    <lineage>
        <taxon>Bacteria</taxon>
        <taxon>Bacillati</taxon>
        <taxon>Bacillota</taxon>
        <taxon>Bacilli</taxon>
        <taxon>Lactobacillales</taxon>
        <taxon>Streptococcaceae</taxon>
        <taxon>Streptococcus</taxon>
    </lineage>
</organism>